<evidence type="ECO:0000313" key="2">
    <source>
        <dbReference type="EMBL" id="MDT3453604.1"/>
    </source>
</evidence>
<keyword evidence="1" id="KW-0812">Transmembrane</keyword>
<protein>
    <submittedName>
        <fullName evidence="2">Uncharacterized protein</fullName>
    </submittedName>
</protein>
<dbReference type="AlphaFoldDB" id="A0AAW8VBG9"/>
<sequence length="62" mass="7444">MCTILIQVLDTAADLWLLFVLLFALNIFITLDDLKRQKFEEDLMIFNVKIWLYARGCYDVWK</sequence>
<organism evidence="2 3">
    <name type="scientific">Pasteurella multocida</name>
    <dbReference type="NCBI Taxonomy" id="747"/>
    <lineage>
        <taxon>Bacteria</taxon>
        <taxon>Pseudomonadati</taxon>
        <taxon>Pseudomonadota</taxon>
        <taxon>Gammaproteobacteria</taxon>
        <taxon>Pasteurellales</taxon>
        <taxon>Pasteurellaceae</taxon>
        <taxon>Pasteurella</taxon>
    </lineage>
</organism>
<evidence type="ECO:0000256" key="1">
    <source>
        <dbReference type="SAM" id="Phobius"/>
    </source>
</evidence>
<evidence type="ECO:0000313" key="3">
    <source>
        <dbReference type="Proteomes" id="UP001182304"/>
    </source>
</evidence>
<feature type="transmembrane region" description="Helical" evidence="1">
    <location>
        <begin position="15"/>
        <end position="34"/>
    </location>
</feature>
<reference evidence="2" key="1">
    <citation type="submission" date="2022-07" db="EMBL/GenBank/DDBJ databases">
        <title>Sequence of Pasteurella multocoda 17BRD-035.</title>
        <authorList>
            <person name="Roy Chowdhury P."/>
            <person name="Alhamami T."/>
            <person name="Trott D.J."/>
            <person name="Djordvevic S.P."/>
        </authorList>
    </citation>
    <scope>NUCLEOTIDE SEQUENCE</scope>
    <source>
        <strain evidence="2">17BRD-035</strain>
    </source>
</reference>
<dbReference type="EMBL" id="JANIEN010000060">
    <property type="protein sequence ID" value="MDT3453604.1"/>
    <property type="molecule type" value="Genomic_DNA"/>
</dbReference>
<accession>A0AAW8VBG9</accession>
<proteinExistence type="predicted"/>
<keyword evidence="1" id="KW-1133">Transmembrane helix</keyword>
<comment type="caution">
    <text evidence="2">The sequence shown here is derived from an EMBL/GenBank/DDBJ whole genome shotgun (WGS) entry which is preliminary data.</text>
</comment>
<name>A0AAW8VBG9_PASMD</name>
<gene>
    <name evidence="2" type="ORF">NQF69_12620</name>
</gene>
<dbReference type="Proteomes" id="UP001182304">
    <property type="component" value="Unassembled WGS sequence"/>
</dbReference>
<keyword evidence="1" id="KW-0472">Membrane</keyword>
<dbReference type="RefSeq" id="WP_169326194.1">
    <property type="nucleotide sequence ID" value="NZ_CP059703.1"/>
</dbReference>